<name>A0A4R2H977_9ACTN</name>
<gene>
    <name evidence="2" type="ORF">EV652_109161</name>
</gene>
<keyword evidence="3" id="KW-1185">Reference proteome</keyword>
<reference evidence="2 3" key="1">
    <citation type="journal article" date="2015" name="Stand. Genomic Sci.">
        <title>Genomic Encyclopedia of Bacterial and Archaeal Type Strains, Phase III: the genomes of soil and plant-associated and newly described type strains.</title>
        <authorList>
            <person name="Whitman W.B."/>
            <person name="Woyke T."/>
            <person name="Klenk H.P."/>
            <person name="Zhou Y."/>
            <person name="Lilburn T.G."/>
            <person name="Beck B.J."/>
            <person name="De Vos P."/>
            <person name="Vandamme P."/>
            <person name="Eisen J.A."/>
            <person name="Garrity G."/>
            <person name="Hugenholtz P."/>
            <person name="Kyrpides N.C."/>
        </authorList>
    </citation>
    <scope>NUCLEOTIDE SEQUENCE [LARGE SCALE GENOMIC DNA]</scope>
    <source>
        <strain evidence="2 3">VKM Ac-2572</strain>
    </source>
</reference>
<dbReference type="Gene3D" id="3.10.180.10">
    <property type="entry name" value="2,3-Dihydroxybiphenyl 1,2-Dioxygenase, domain 1"/>
    <property type="match status" value="1"/>
</dbReference>
<proteinExistence type="predicted"/>
<protein>
    <recommendedName>
        <fullName evidence="1">VOC domain-containing protein</fullName>
    </recommendedName>
</protein>
<organism evidence="2 3">
    <name type="scientific">Kribbella steppae</name>
    <dbReference type="NCBI Taxonomy" id="2512223"/>
    <lineage>
        <taxon>Bacteria</taxon>
        <taxon>Bacillati</taxon>
        <taxon>Actinomycetota</taxon>
        <taxon>Actinomycetes</taxon>
        <taxon>Propionibacteriales</taxon>
        <taxon>Kribbellaceae</taxon>
        <taxon>Kribbella</taxon>
    </lineage>
</organism>
<dbReference type="Pfam" id="PF00903">
    <property type="entry name" value="Glyoxalase"/>
    <property type="match status" value="1"/>
</dbReference>
<dbReference type="InterPro" id="IPR037523">
    <property type="entry name" value="VOC_core"/>
</dbReference>
<dbReference type="PROSITE" id="PS51819">
    <property type="entry name" value="VOC"/>
    <property type="match status" value="1"/>
</dbReference>
<dbReference type="InterPro" id="IPR004360">
    <property type="entry name" value="Glyas_Fos-R_dOase_dom"/>
</dbReference>
<dbReference type="EMBL" id="SLWN01000009">
    <property type="protein sequence ID" value="TCO23335.1"/>
    <property type="molecule type" value="Genomic_DNA"/>
</dbReference>
<feature type="domain" description="VOC" evidence="1">
    <location>
        <begin position="3"/>
        <end position="108"/>
    </location>
</feature>
<dbReference type="AlphaFoldDB" id="A0A4R2H977"/>
<dbReference type="OrthoDB" id="2611891at2"/>
<comment type="caution">
    <text evidence="2">The sequence shown here is derived from an EMBL/GenBank/DDBJ whole genome shotgun (WGS) entry which is preliminary data.</text>
</comment>
<evidence type="ECO:0000313" key="3">
    <source>
        <dbReference type="Proteomes" id="UP000294508"/>
    </source>
</evidence>
<evidence type="ECO:0000259" key="1">
    <source>
        <dbReference type="PROSITE" id="PS51819"/>
    </source>
</evidence>
<dbReference type="RefSeq" id="WP_132211937.1">
    <property type="nucleotide sequence ID" value="NZ_SLWN01000009.1"/>
</dbReference>
<evidence type="ECO:0000313" key="2">
    <source>
        <dbReference type="EMBL" id="TCO23335.1"/>
    </source>
</evidence>
<dbReference type="SUPFAM" id="SSF54593">
    <property type="entry name" value="Glyoxalase/Bleomycin resistance protein/Dihydroxybiphenyl dioxygenase"/>
    <property type="match status" value="1"/>
</dbReference>
<dbReference type="Proteomes" id="UP000294508">
    <property type="component" value="Unassembled WGS sequence"/>
</dbReference>
<sequence>MFVGSHVIIYSNDADADRAFIADVLGFPHVDAGAGWLIFRLPPAEIAVHPTDGGERHEFYLMCEDIEALFDKLAGAGVEVSRDITEERWGRLAGIPLPSGAGLPVYQPLHPVAYNLPD</sequence>
<accession>A0A4R2H977</accession>
<dbReference type="InterPro" id="IPR029068">
    <property type="entry name" value="Glyas_Bleomycin-R_OHBP_Dase"/>
</dbReference>